<accession>A0ABW0QLS9</accession>
<dbReference type="Proteomes" id="UP001596114">
    <property type="component" value="Unassembled WGS sequence"/>
</dbReference>
<evidence type="ECO:0000313" key="1">
    <source>
        <dbReference type="EMBL" id="MFC5525244.1"/>
    </source>
</evidence>
<organism evidence="1 2">
    <name type="scientific">Rhodanobacter ginsengisoli</name>
    <dbReference type="NCBI Taxonomy" id="418646"/>
    <lineage>
        <taxon>Bacteria</taxon>
        <taxon>Pseudomonadati</taxon>
        <taxon>Pseudomonadota</taxon>
        <taxon>Gammaproteobacteria</taxon>
        <taxon>Lysobacterales</taxon>
        <taxon>Rhodanobacteraceae</taxon>
        <taxon>Rhodanobacter</taxon>
    </lineage>
</organism>
<sequence>MKAGLLFRPGSLWIGAHWSPYHRRWCINLVPCVTLWIALAGGDEP</sequence>
<evidence type="ECO:0000313" key="2">
    <source>
        <dbReference type="Proteomes" id="UP001596114"/>
    </source>
</evidence>
<dbReference type="RefSeq" id="WP_377318142.1">
    <property type="nucleotide sequence ID" value="NZ_JBHSNF010000001.1"/>
</dbReference>
<gene>
    <name evidence="1" type="ORF">ACFPPA_05755</name>
</gene>
<reference evidence="2" key="1">
    <citation type="journal article" date="2019" name="Int. J. Syst. Evol. Microbiol.">
        <title>The Global Catalogue of Microorganisms (GCM) 10K type strain sequencing project: providing services to taxonomists for standard genome sequencing and annotation.</title>
        <authorList>
            <consortium name="The Broad Institute Genomics Platform"/>
            <consortium name="The Broad Institute Genome Sequencing Center for Infectious Disease"/>
            <person name="Wu L."/>
            <person name="Ma J."/>
        </authorList>
    </citation>
    <scope>NUCLEOTIDE SEQUENCE [LARGE SCALE GENOMIC DNA]</scope>
    <source>
        <strain evidence="2">CGMCC 1.16619</strain>
    </source>
</reference>
<keyword evidence="2" id="KW-1185">Reference proteome</keyword>
<proteinExistence type="predicted"/>
<name>A0ABW0QLS9_9GAMM</name>
<comment type="caution">
    <text evidence="1">The sequence shown here is derived from an EMBL/GenBank/DDBJ whole genome shotgun (WGS) entry which is preliminary data.</text>
</comment>
<protein>
    <submittedName>
        <fullName evidence="1">Uncharacterized protein</fullName>
    </submittedName>
</protein>
<dbReference type="EMBL" id="JBHSNF010000001">
    <property type="protein sequence ID" value="MFC5525244.1"/>
    <property type="molecule type" value="Genomic_DNA"/>
</dbReference>